<feature type="compositionally biased region" description="Pro residues" evidence="1">
    <location>
        <begin position="13"/>
        <end position="34"/>
    </location>
</feature>
<proteinExistence type="predicted"/>
<dbReference type="AlphaFoldDB" id="A0A0A8ZQ29"/>
<dbReference type="EMBL" id="GBRH01256994">
    <property type="protein sequence ID" value="JAD40901.1"/>
    <property type="molecule type" value="Transcribed_RNA"/>
</dbReference>
<evidence type="ECO:0000256" key="1">
    <source>
        <dbReference type="SAM" id="MobiDB-lite"/>
    </source>
</evidence>
<accession>A0A0A8ZQ29</accession>
<name>A0A0A8ZQ29_ARUDO</name>
<dbReference type="PROSITE" id="PS51257">
    <property type="entry name" value="PROKAR_LIPOPROTEIN"/>
    <property type="match status" value="1"/>
</dbReference>
<protein>
    <submittedName>
        <fullName evidence="2">Uncharacterized protein</fullName>
    </submittedName>
</protein>
<evidence type="ECO:0000313" key="2">
    <source>
        <dbReference type="EMBL" id="JAD40901.1"/>
    </source>
</evidence>
<sequence length="34" mass="3369">MRCLFATSSSRPTAPPPSPSGSGCPPPRAASPVT</sequence>
<feature type="region of interest" description="Disordered" evidence="1">
    <location>
        <begin position="1"/>
        <end position="34"/>
    </location>
</feature>
<reference evidence="2" key="1">
    <citation type="submission" date="2014-09" db="EMBL/GenBank/DDBJ databases">
        <authorList>
            <person name="Magalhaes I.L.F."/>
            <person name="Oliveira U."/>
            <person name="Santos F.R."/>
            <person name="Vidigal T.H.D.A."/>
            <person name="Brescovit A.D."/>
            <person name="Santos A.J."/>
        </authorList>
    </citation>
    <scope>NUCLEOTIDE SEQUENCE</scope>
    <source>
        <tissue evidence="2">Shoot tissue taken approximately 20 cm above the soil surface</tissue>
    </source>
</reference>
<organism evidence="2">
    <name type="scientific">Arundo donax</name>
    <name type="common">Giant reed</name>
    <name type="synonym">Donax arundinaceus</name>
    <dbReference type="NCBI Taxonomy" id="35708"/>
    <lineage>
        <taxon>Eukaryota</taxon>
        <taxon>Viridiplantae</taxon>
        <taxon>Streptophyta</taxon>
        <taxon>Embryophyta</taxon>
        <taxon>Tracheophyta</taxon>
        <taxon>Spermatophyta</taxon>
        <taxon>Magnoliopsida</taxon>
        <taxon>Liliopsida</taxon>
        <taxon>Poales</taxon>
        <taxon>Poaceae</taxon>
        <taxon>PACMAD clade</taxon>
        <taxon>Arundinoideae</taxon>
        <taxon>Arundineae</taxon>
        <taxon>Arundo</taxon>
    </lineage>
</organism>
<reference evidence="2" key="2">
    <citation type="journal article" date="2015" name="Data Brief">
        <title>Shoot transcriptome of the giant reed, Arundo donax.</title>
        <authorList>
            <person name="Barrero R.A."/>
            <person name="Guerrero F.D."/>
            <person name="Moolhuijzen P."/>
            <person name="Goolsby J.A."/>
            <person name="Tidwell J."/>
            <person name="Bellgard S.E."/>
            <person name="Bellgard M.I."/>
        </authorList>
    </citation>
    <scope>NUCLEOTIDE SEQUENCE</scope>
    <source>
        <tissue evidence="2">Shoot tissue taken approximately 20 cm above the soil surface</tissue>
    </source>
</reference>
<feature type="compositionally biased region" description="Low complexity" evidence="1">
    <location>
        <begin position="1"/>
        <end position="12"/>
    </location>
</feature>